<name>A0A8K0K103_LADFU</name>
<dbReference type="EMBL" id="KZ308275">
    <property type="protein sequence ID" value="KAG8226321.1"/>
    <property type="molecule type" value="Genomic_DNA"/>
</dbReference>
<keyword evidence="2" id="KW-1185">Reference proteome</keyword>
<evidence type="ECO:0000313" key="2">
    <source>
        <dbReference type="Proteomes" id="UP000792457"/>
    </source>
</evidence>
<organism evidence="1 2">
    <name type="scientific">Ladona fulva</name>
    <name type="common">Scarce chaser dragonfly</name>
    <name type="synonym">Libellula fulva</name>
    <dbReference type="NCBI Taxonomy" id="123851"/>
    <lineage>
        <taxon>Eukaryota</taxon>
        <taxon>Metazoa</taxon>
        <taxon>Ecdysozoa</taxon>
        <taxon>Arthropoda</taxon>
        <taxon>Hexapoda</taxon>
        <taxon>Insecta</taxon>
        <taxon>Pterygota</taxon>
        <taxon>Palaeoptera</taxon>
        <taxon>Odonata</taxon>
        <taxon>Epiprocta</taxon>
        <taxon>Anisoptera</taxon>
        <taxon>Libelluloidea</taxon>
        <taxon>Libellulidae</taxon>
        <taxon>Ladona</taxon>
    </lineage>
</organism>
<reference evidence="1" key="2">
    <citation type="submission" date="2017-10" db="EMBL/GenBank/DDBJ databases">
        <title>Ladona fulva Genome sequencing and assembly.</title>
        <authorList>
            <person name="Murali S."/>
            <person name="Richards S."/>
            <person name="Bandaranaike D."/>
            <person name="Bellair M."/>
            <person name="Blankenburg K."/>
            <person name="Chao H."/>
            <person name="Dinh H."/>
            <person name="Doddapaneni H."/>
            <person name="Dugan-Rocha S."/>
            <person name="Elkadiri S."/>
            <person name="Gnanaolivu R."/>
            <person name="Hernandez B."/>
            <person name="Skinner E."/>
            <person name="Javaid M."/>
            <person name="Lee S."/>
            <person name="Li M."/>
            <person name="Ming W."/>
            <person name="Munidasa M."/>
            <person name="Muniz J."/>
            <person name="Nguyen L."/>
            <person name="Hughes D."/>
            <person name="Osuji N."/>
            <person name="Pu L.-L."/>
            <person name="Puazo M."/>
            <person name="Qu C."/>
            <person name="Quiroz J."/>
            <person name="Raj R."/>
            <person name="Weissenberger G."/>
            <person name="Xin Y."/>
            <person name="Zou X."/>
            <person name="Han Y."/>
            <person name="Worley K."/>
            <person name="Muzny D."/>
            <person name="Gibbs R."/>
        </authorList>
    </citation>
    <scope>NUCLEOTIDE SEQUENCE</scope>
    <source>
        <strain evidence="1">Sampled in the wild</strain>
    </source>
</reference>
<accession>A0A8K0K103</accession>
<sequence length="152" mass="16109">MPNVHLKKSPRVMYAVLEEGYQCANTITFPRCARVEFTRVVNTYREALSRLETLWGGGNSGVGGGGGVGLGGGGGGGVGGSVGGVGNAPGPPPVHASHQRQLSLRSPQIQRRLIKNKSLLNAVEPAMRDRSLAVLLGILQRRVDHDKQVSNY</sequence>
<dbReference type="AlphaFoldDB" id="A0A8K0K103"/>
<reference evidence="1" key="1">
    <citation type="submission" date="2013-04" db="EMBL/GenBank/DDBJ databases">
        <authorList>
            <person name="Qu J."/>
            <person name="Murali S.C."/>
            <person name="Bandaranaike D."/>
            <person name="Bellair M."/>
            <person name="Blankenburg K."/>
            <person name="Chao H."/>
            <person name="Dinh H."/>
            <person name="Doddapaneni H."/>
            <person name="Downs B."/>
            <person name="Dugan-Rocha S."/>
            <person name="Elkadiri S."/>
            <person name="Gnanaolivu R.D."/>
            <person name="Hernandez B."/>
            <person name="Javaid M."/>
            <person name="Jayaseelan J.C."/>
            <person name="Lee S."/>
            <person name="Li M."/>
            <person name="Ming W."/>
            <person name="Munidasa M."/>
            <person name="Muniz J."/>
            <person name="Nguyen L."/>
            <person name="Ongeri F."/>
            <person name="Osuji N."/>
            <person name="Pu L.-L."/>
            <person name="Puazo M."/>
            <person name="Qu C."/>
            <person name="Quiroz J."/>
            <person name="Raj R."/>
            <person name="Weissenberger G."/>
            <person name="Xin Y."/>
            <person name="Zou X."/>
            <person name="Han Y."/>
            <person name="Richards S."/>
            <person name="Worley K."/>
            <person name="Muzny D."/>
            <person name="Gibbs R."/>
        </authorList>
    </citation>
    <scope>NUCLEOTIDE SEQUENCE</scope>
    <source>
        <strain evidence="1">Sampled in the wild</strain>
    </source>
</reference>
<comment type="caution">
    <text evidence="1">The sequence shown here is derived from an EMBL/GenBank/DDBJ whole genome shotgun (WGS) entry which is preliminary data.</text>
</comment>
<dbReference type="OrthoDB" id="6047381at2759"/>
<evidence type="ECO:0000313" key="1">
    <source>
        <dbReference type="EMBL" id="KAG8226321.1"/>
    </source>
</evidence>
<proteinExistence type="predicted"/>
<dbReference type="Proteomes" id="UP000792457">
    <property type="component" value="Unassembled WGS sequence"/>
</dbReference>
<gene>
    <name evidence="1" type="ORF">J437_LFUL011434</name>
</gene>
<protein>
    <submittedName>
        <fullName evidence="1">Uncharacterized protein</fullName>
    </submittedName>
</protein>